<comment type="subcellular location">
    <subcellularLocation>
        <location evidence="1">Secreted</location>
        <location evidence="1">Cell wall</location>
        <topology evidence="1">Peptidoglycan-anchor</topology>
    </subcellularLocation>
</comment>
<keyword evidence="3" id="KW-0964">Secreted</keyword>
<dbReference type="GO" id="GO:0007156">
    <property type="term" value="P:homophilic cell adhesion via plasma membrane adhesion molecules"/>
    <property type="evidence" value="ECO:0007669"/>
    <property type="project" value="InterPro"/>
</dbReference>
<keyword evidence="7" id="KW-0812">Transmembrane</keyword>
<feature type="region of interest" description="Disordered" evidence="6">
    <location>
        <begin position="805"/>
        <end position="839"/>
    </location>
</feature>
<evidence type="ECO:0000259" key="8">
    <source>
        <dbReference type="PROSITE" id="PS50268"/>
    </source>
</evidence>
<dbReference type="InterPro" id="IPR013783">
    <property type="entry name" value="Ig-like_fold"/>
</dbReference>
<feature type="domain" description="Gram-positive cocci surface proteins LPxTG" evidence="9">
    <location>
        <begin position="1824"/>
        <end position="1856"/>
    </location>
</feature>
<feature type="domain" description="Cadherin" evidence="8">
    <location>
        <begin position="1409"/>
        <end position="1540"/>
    </location>
</feature>
<dbReference type="Pfam" id="PF18957">
    <property type="entry name" value="RibLong"/>
    <property type="match status" value="10"/>
</dbReference>
<feature type="compositionally biased region" description="Low complexity" evidence="6">
    <location>
        <begin position="1764"/>
        <end position="1797"/>
    </location>
</feature>
<evidence type="ECO:0000313" key="11">
    <source>
        <dbReference type="Proteomes" id="UP000595942"/>
    </source>
</evidence>
<evidence type="ECO:0000256" key="7">
    <source>
        <dbReference type="SAM" id="Phobius"/>
    </source>
</evidence>
<protein>
    <submittedName>
        <fullName evidence="10">YSIRK signal domain/LPXTG anchor domain surface protein</fullName>
    </submittedName>
</protein>
<keyword evidence="11" id="KW-1185">Reference proteome</keyword>
<dbReference type="RefSeq" id="WP_047130909.1">
    <property type="nucleotide sequence ID" value="NZ_CP015114.1"/>
</dbReference>
<reference evidence="10 11" key="1">
    <citation type="submission" date="2021-01" db="EMBL/GenBank/DDBJ databases">
        <title>FDA dAtabase for Regulatory Grade micrObial Sequences (FDA-ARGOS): Supporting development and validation of Infectious Disease Dx tests.</title>
        <authorList>
            <person name="Sproer C."/>
            <person name="Gronow S."/>
            <person name="Severitt S."/>
            <person name="Schroder I."/>
            <person name="Tallon L."/>
            <person name="Sadzewicz L."/>
            <person name="Zhao X."/>
            <person name="Boylan J."/>
            <person name="Ott S."/>
            <person name="Bowen H."/>
            <person name="Vavikolanu K."/>
            <person name="Mehta A."/>
            <person name="Aluvathingal J."/>
            <person name="Nadendla S."/>
            <person name="Lowell S."/>
            <person name="Myers T."/>
            <person name="Yan Y."/>
            <person name="Sichtig H."/>
        </authorList>
    </citation>
    <scope>NUCLEOTIDE SEQUENCE [LARGE SCALE GENOMIC DNA]</scope>
    <source>
        <strain evidence="10 11">FDAARGOS_1148</strain>
    </source>
</reference>
<feature type="compositionally biased region" description="Polar residues" evidence="6">
    <location>
        <begin position="1817"/>
        <end position="1832"/>
    </location>
</feature>
<gene>
    <name evidence="10" type="ORF">I6J05_09275</name>
</gene>
<dbReference type="Gene3D" id="2.60.40.10">
    <property type="entry name" value="Immunoglobulins"/>
    <property type="match status" value="1"/>
</dbReference>
<keyword evidence="4" id="KW-0732">Signal</keyword>
<organism evidence="10 11">
    <name type="scientific">Staphylococcus condimenti</name>
    <dbReference type="NCBI Taxonomy" id="70255"/>
    <lineage>
        <taxon>Bacteria</taxon>
        <taxon>Bacillati</taxon>
        <taxon>Bacillota</taxon>
        <taxon>Bacilli</taxon>
        <taxon>Bacillales</taxon>
        <taxon>Staphylococcaceae</taxon>
        <taxon>Staphylococcus</taxon>
    </lineage>
</organism>
<feature type="compositionally biased region" description="Basic and acidic residues" evidence="6">
    <location>
        <begin position="1072"/>
        <end position="1090"/>
    </location>
</feature>
<dbReference type="NCBIfam" id="TIGR01168">
    <property type="entry name" value="YSIRK_signal"/>
    <property type="match status" value="1"/>
</dbReference>
<dbReference type="EMBL" id="CP068073">
    <property type="protein sequence ID" value="QQS82107.1"/>
    <property type="molecule type" value="Genomic_DNA"/>
</dbReference>
<proteinExistence type="predicted"/>
<evidence type="ECO:0000256" key="3">
    <source>
        <dbReference type="ARBA" id="ARBA00022525"/>
    </source>
</evidence>
<dbReference type="NCBIfam" id="TIGR01167">
    <property type="entry name" value="LPXTG_anchor"/>
    <property type="match status" value="1"/>
</dbReference>
<keyword evidence="7" id="KW-1133">Transmembrane helix</keyword>
<dbReference type="InterPro" id="IPR044055">
    <property type="entry name" value="RibLong"/>
</dbReference>
<feature type="compositionally biased region" description="Polar residues" evidence="6">
    <location>
        <begin position="73"/>
        <end position="86"/>
    </location>
</feature>
<feature type="region of interest" description="Disordered" evidence="6">
    <location>
        <begin position="1149"/>
        <end position="1480"/>
    </location>
</feature>
<dbReference type="PROSITE" id="PS50847">
    <property type="entry name" value="GRAM_POS_ANCHORING"/>
    <property type="match status" value="1"/>
</dbReference>
<evidence type="ECO:0000256" key="5">
    <source>
        <dbReference type="ARBA" id="ARBA00023088"/>
    </source>
</evidence>
<dbReference type="Proteomes" id="UP000595942">
    <property type="component" value="Chromosome"/>
</dbReference>
<evidence type="ECO:0000313" key="10">
    <source>
        <dbReference type="EMBL" id="QQS82107.1"/>
    </source>
</evidence>
<feature type="compositionally biased region" description="Polar residues" evidence="6">
    <location>
        <begin position="1798"/>
        <end position="1807"/>
    </location>
</feature>
<feature type="compositionally biased region" description="Low complexity" evidence="6">
    <location>
        <begin position="1740"/>
        <end position="1757"/>
    </location>
</feature>
<dbReference type="Pfam" id="PF00746">
    <property type="entry name" value="Gram_pos_anchor"/>
    <property type="match status" value="1"/>
</dbReference>
<dbReference type="GO" id="GO:0005509">
    <property type="term" value="F:calcium ion binding"/>
    <property type="evidence" value="ECO:0007669"/>
    <property type="project" value="InterPro"/>
</dbReference>
<feature type="region of interest" description="Disordered" evidence="6">
    <location>
        <begin position="854"/>
        <end position="873"/>
    </location>
</feature>
<dbReference type="GO" id="GO:0016020">
    <property type="term" value="C:membrane"/>
    <property type="evidence" value="ECO:0007669"/>
    <property type="project" value="InterPro"/>
</dbReference>
<feature type="domain" description="Cadherin" evidence="8">
    <location>
        <begin position="708"/>
        <end position="861"/>
    </location>
</feature>
<feature type="domain" description="Cadherin" evidence="8">
    <location>
        <begin position="924"/>
        <end position="1055"/>
    </location>
</feature>
<dbReference type="KEGG" id="scv:A4G25_09225"/>
<evidence type="ECO:0000256" key="4">
    <source>
        <dbReference type="ARBA" id="ARBA00022729"/>
    </source>
</evidence>
<dbReference type="NCBIfam" id="NF038186">
    <property type="entry name" value="YPDG_rpt"/>
    <property type="match status" value="10"/>
</dbReference>
<sequence>MNKREKQQVDILTKKNKYSIRKFSVGTASIIVGSLLFLGVGNQAEAAEDAAAVAPEKTAADQTQPAAEAQPNGADTTNQDNPQPATSPDKATLPENTATRDTKTTDKIDTNDICYVGENPTAKGAGVNPADGVFVDWEKSFDNGDFTGAQSKSKTMEHVYSVGGVTPEEVEQKYPGGPADAGTVKYSWEEKQFTGNEQYEGWRLAADSAGKSFTIVQPEMAIQTQPGVTEFKGEKTKVYNNPLGKNEVASSGEDVPTLVGTANWKKNSGNAYRTDTKRYIELGTQGTKVESKEIPVNPDALVRFHFSYRGVYGTGEHAYIDSEQGVAYLVDAATGQKLTNLDKADEISTTSGYFGWTYAATIYKIPDNVNAVKIVLEAGDKPKNYVAAYPDADNPGYLFDNVGLELGPALESQQVLTRIAPDGTAEPNYYGKTKIYKRGDVLKYTLETSNNGGIYSDENSTIIKVPDGLSIKGDLPDGYTYDATNRTITVGNRSFDKTVSTINLEFQVDNDITENGIYFESYINFKFGSFYYGNAISDGSNIPHQTCFVGIDQKIYLDTVAPEAPTVDDIDTVAKNVPVTPPAATDTNKIEVTFPGANQPVTLTKDDNGTWLLDNTPVAVDNGKLLVPVPANLDLKPDTKITAVAYDVAGNESNPGEGNVTDEPPVIEASDVTIVRGEKHFDTPQDKTSYLKSLATVTDKEDDASTTDNKNTKFEVVDDSNFNPDVAGTYAITVKATDGDGKETTKTFNVTVAPNAADTHNPAYGKAETKPGAPIEVPQTGDNDLPKGTTFSVDPNDVPEGWTVTVDPDTGNVTATPDKDVKPGTSVDIPVKVTYPDGSEDQTTAKVTVVPTDADENTPAYGEASTKPDKEVVVPQNGDNDLPQGTKFSVDPNDVPEGWTVTVDPDTGDVTATPGKDVKPNTSVDIPVKVTYPDGSEDQTTAKVTVVPTDADENTPAYGEASTKPGKEVVVPQNGDNDLPQGTKFSVDPKDIPEGWTVTVDPDTGDVTATPGKDVEPGTSVDIPVKVTYPDGSEEQTPAKVTVVPTDADDNTPAYGDATTKPGKEVVVPQNGDKDLPEGTKFSVDPKDIPEGWAVTVDPDTGDVTATPGKDVKPGTSVDIPVKVTYPDGSEDQATAKVGVVSDDAADHTPAYEDANTKPGQPVTVKQTGDKDIPDGTTFSVDPKDVPEGWTVTVDPKTGDVTITPGKDVEPGTSVDIPVKVTYPDGTSETAPIKVSVTPTDADNHDPKYGDASTKPGAPVIVEQKGDKNLPDGTTFSVDPEDVPEGWEVKVDPKTGDVTATPGKDVEPGTSVDIPVKVTYPDGSEDQTTAKVSVIPTDADNHDPKYGDASTKPGAPVTVEQNGDKNLPDGTTFSVDPSDVPEGWEVKVDPKTGDVTATPGKDVKPGTSVEIPVKVTYPDGSEDQTTAKVSVIPTDADNHDPKYGDASTKPGAPVTVEQNGDRNLPDGTTFSVDPNAVPDGWTVTVDPKTGDVTATPGKDVQPGTSVEIPVKVTYPDGSTEEVGAKIKVVATDADNHNPKYGDATTKPGAPVTVEQKGDKNLPDGTTFSVDPSDVPEGWEVKVDPKTGDVTATPGKDVKPGTSVEIPVKVTYPDGSTEEVGAKVKVVETDADNNHPGYDKTDIEPGATITVHQTGDNTMPDGSKYEIVDGTKLPEGWTITIDSNTGDITAVAPKDAKPETTIEVPVLVTYPDGTTEQISIQLNVVEPKGDACDTDGKNNGKDGNNNGNNGTDNNNGSDNGKDGAGDNSGTNDANNGDNGSSNNNGNNGSNNGVNNNGAKTNDSSAVNTKDNKDKAVTAKSQQKSLPKTGTTESTMALGILAALAGFALLRRRKRAQK</sequence>
<keyword evidence="2" id="KW-0134">Cell wall</keyword>
<keyword evidence="7" id="KW-0472">Membrane</keyword>
<feature type="compositionally biased region" description="Low complexity" evidence="6">
    <location>
        <begin position="997"/>
        <end position="1012"/>
    </location>
</feature>
<evidence type="ECO:0000256" key="2">
    <source>
        <dbReference type="ARBA" id="ARBA00022512"/>
    </source>
</evidence>
<evidence type="ECO:0000256" key="1">
    <source>
        <dbReference type="ARBA" id="ARBA00004168"/>
    </source>
</evidence>
<dbReference type="InterPro" id="IPR019931">
    <property type="entry name" value="LPXTG_anchor"/>
</dbReference>
<dbReference type="PROSITE" id="PS50268">
    <property type="entry name" value="CADHERIN_2"/>
    <property type="match status" value="4"/>
</dbReference>
<feature type="domain" description="Cadherin" evidence="8">
    <location>
        <begin position="1215"/>
        <end position="1346"/>
    </location>
</feature>
<dbReference type="InterPro" id="IPR002126">
    <property type="entry name" value="Cadherin-like_dom"/>
</dbReference>
<name>A0AB37GYE7_9STAP</name>
<feature type="region of interest" description="Disordered" evidence="6">
    <location>
        <begin position="46"/>
        <end position="105"/>
    </location>
</feature>
<feature type="compositionally biased region" description="Low complexity" evidence="6">
    <location>
        <begin position="905"/>
        <end position="915"/>
    </location>
</feature>
<feature type="compositionally biased region" description="Basic and acidic residues" evidence="6">
    <location>
        <begin position="1727"/>
        <end position="1739"/>
    </location>
</feature>
<feature type="region of interest" description="Disordered" evidence="6">
    <location>
        <begin position="905"/>
        <end position="925"/>
    </location>
</feature>
<evidence type="ECO:0000259" key="9">
    <source>
        <dbReference type="PROSITE" id="PS50847"/>
    </source>
</evidence>
<feature type="region of interest" description="Disordered" evidence="6">
    <location>
        <begin position="1533"/>
        <end position="1601"/>
    </location>
</feature>
<feature type="region of interest" description="Disordered" evidence="6">
    <location>
        <begin position="1487"/>
        <end position="1506"/>
    </location>
</feature>
<keyword evidence="5" id="KW-0572">Peptidoglycan-anchor</keyword>
<dbReference type="Pfam" id="PF04650">
    <property type="entry name" value="YSIRK_signal"/>
    <property type="match status" value="1"/>
</dbReference>
<dbReference type="GeneID" id="93725529"/>
<feature type="region of interest" description="Disordered" evidence="6">
    <location>
        <begin position="1727"/>
        <end position="1832"/>
    </location>
</feature>
<feature type="transmembrane region" description="Helical" evidence="7">
    <location>
        <begin position="20"/>
        <end position="40"/>
    </location>
</feature>
<feature type="region of interest" description="Disordered" evidence="6">
    <location>
        <begin position="951"/>
        <end position="1134"/>
    </location>
</feature>
<feature type="transmembrane region" description="Helical" evidence="7">
    <location>
        <begin position="1832"/>
        <end position="1848"/>
    </location>
</feature>
<evidence type="ECO:0000256" key="6">
    <source>
        <dbReference type="SAM" id="MobiDB-lite"/>
    </source>
</evidence>
<dbReference type="InterPro" id="IPR005877">
    <property type="entry name" value="YSIRK_signal_dom"/>
</dbReference>
<accession>A0AB37GYE7</accession>